<dbReference type="PROSITE" id="PS50005">
    <property type="entry name" value="TPR"/>
    <property type="match status" value="2"/>
</dbReference>
<dbReference type="Gene3D" id="1.25.40.10">
    <property type="entry name" value="Tetratricopeptide repeat domain"/>
    <property type="match status" value="2"/>
</dbReference>
<reference evidence="5" key="2">
    <citation type="submission" date="2020-08" db="EMBL/GenBank/DDBJ databases">
        <authorList>
            <person name="Chen M."/>
            <person name="Teng W."/>
            <person name="Zhao L."/>
            <person name="Hu C."/>
            <person name="Zhou Y."/>
            <person name="Han B."/>
            <person name="Song L."/>
            <person name="Shu W."/>
        </authorList>
    </citation>
    <scope>NUCLEOTIDE SEQUENCE</scope>
    <source>
        <strain evidence="5">FACHB-1375</strain>
    </source>
</reference>
<gene>
    <name evidence="5" type="ORF">H6G03_11730</name>
</gene>
<evidence type="ECO:0000256" key="1">
    <source>
        <dbReference type="ARBA" id="ARBA00022737"/>
    </source>
</evidence>
<comment type="caution">
    <text evidence="5">The sequence shown here is derived from an EMBL/GenBank/DDBJ whole genome shotgun (WGS) entry which is preliminary data.</text>
</comment>
<dbReference type="PANTHER" id="PTHR44858:SF1">
    <property type="entry name" value="UDP-N-ACETYLGLUCOSAMINE--PEPTIDE N-ACETYLGLUCOSAMINYLTRANSFERASE SPINDLY-RELATED"/>
    <property type="match status" value="1"/>
</dbReference>
<dbReference type="AlphaFoldDB" id="A0A926VDD7"/>
<protein>
    <submittedName>
        <fullName evidence="5">Tetratricopeptide repeat protein</fullName>
    </submittedName>
</protein>
<dbReference type="InterPro" id="IPR050498">
    <property type="entry name" value="Ycf3"/>
</dbReference>
<dbReference type="SMART" id="SM00028">
    <property type="entry name" value="TPR"/>
    <property type="match status" value="5"/>
</dbReference>
<dbReference type="Proteomes" id="UP000641646">
    <property type="component" value="Unassembled WGS sequence"/>
</dbReference>
<keyword evidence="1" id="KW-0677">Repeat</keyword>
<dbReference type="InterPro" id="IPR019734">
    <property type="entry name" value="TPR_rpt"/>
</dbReference>
<evidence type="ECO:0000256" key="2">
    <source>
        <dbReference type="ARBA" id="ARBA00022803"/>
    </source>
</evidence>
<feature type="repeat" description="TPR" evidence="3">
    <location>
        <begin position="36"/>
        <end position="69"/>
    </location>
</feature>
<keyword evidence="2 3" id="KW-0802">TPR repeat</keyword>
<evidence type="ECO:0000256" key="4">
    <source>
        <dbReference type="SAM" id="MobiDB-lite"/>
    </source>
</evidence>
<sequence length="350" mass="40116">MRTYNFNHYNRIKIYLNDRIMNNSHTIPIAQNPNNAKTFAQRGESYRQMKRYPEALADFNRAIALSPNYAWAYAHRGVVYRRLLRYEEAWADFNKAIELKPDYAWAYAYRGVMCSIANRYAEAVVEFDRAIALDETIGKYWGNERGFPLMRLGRYAEAMECYEQTLTARPNDPLAVYCIAVNQTLWQGLAKAQTEIDRARTVLQSMVDAEETQFLKETRFLKETGFLSNSDHPQETGFLSNSDHPQETGFLSNSDHPQETGFLANSDETANPKSQIPNLKWYGGSDIALYALGGLAVLAGDFDKALNYLQAAISVEYDLNVEMVRNDPAWFNLHSDPRFQTLINRKNSCS</sequence>
<evidence type="ECO:0000313" key="6">
    <source>
        <dbReference type="Proteomes" id="UP000641646"/>
    </source>
</evidence>
<feature type="region of interest" description="Disordered" evidence="4">
    <location>
        <begin position="232"/>
        <end position="274"/>
    </location>
</feature>
<organism evidence="5 6">
    <name type="scientific">Aerosakkonema funiforme FACHB-1375</name>
    <dbReference type="NCBI Taxonomy" id="2949571"/>
    <lineage>
        <taxon>Bacteria</taxon>
        <taxon>Bacillati</taxon>
        <taxon>Cyanobacteriota</taxon>
        <taxon>Cyanophyceae</taxon>
        <taxon>Oscillatoriophycideae</taxon>
        <taxon>Aerosakkonematales</taxon>
        <taxon>Aerosakkonemataceae</taxon>
        <taxon>Aerosakkonema</taxon>
    </lineage>
</organism>
<evidence type="ECO:0000313" key="5">
    <source>
        <dbReference type="EMBL" id="MBD2181768.1"/>
    </source>
</evidence>
<feature type="repeat" description="TPR" evidence="3">
    <location>
        <begin position="70"/>
        <end position="103"/>
    </location>
</feature>
<dbReference type="InterPro" id="IPR011990">
    <property type="entry name" value="TPR-like_helical_dom_sf"/>
</dbReference>
<dbReference type="PANTHER" id="PTHR44858">
    <property type="entry name" value="TETRATRICOPEPTIDE REPEAT PROTEIN 6"/>
    <property type="match status" value="1"/>
</dbReference>
<accession>A0A926VDD7</accession>
<dbReference type="Pfam" id="PF13181">
    <property type="entry name" value="TPR_8"/>
    <property type="match status" value="1"/>
</dbReference>
<dbReference type="GO" id="GO:0009279">
    <property type="term" value="C:cell outer membrane"/>
    <property type="evidence" value="ECO:0007669"/>
    <property type="project" value="TreeGrafter"/>
</dbReference>
<dbReference type="RefSeq" id="WP_190464578.1">
    <property type="nucleotide sequence ID" value="NZ_JACJPW010000025.1"/>
</dbReference>
<dbReference type="Pfam" id="PF13414">
    <property type="entry name" value="TPR_11"/>
    <property type="match status" value="1"/>
</dbReference>
<dbReference type="PROSITE" id="PS50293">
    <property type="entry name" value="TPR_REGION"/>
    <property type="match status" value="2"/>
</dbReference>
<dbReference type="EMBL" id="JACJPW010000025">
    <property type="protein sequence ID" value="MBD2181768.1"/>
    <property type="molecule type" value="Genomic_DNA"/>
</dbReference>
<proteinExistence type="predicted"/>
<dbReference type="SUPFAM" id="SSF48452">
    <property type="entry name" value="TPR-like"/>
    <property type="match status" value="1"/>
</dbReference>
<evidence type="ECO:0000256" key="3">
    <source>
        <dbReference type="PROSITE-ProRule" id="PRU00339"/>
    </source>
</evidence>
<dbReference type="GO" id="GO:0046813">
    <property type="term" value="P:receptor-mediated virion attachment to host cell"/>
    <property type="evidence" value="ECO:0007669"/>
    <property type="project" value="TreeGrafter"/>
</dbReference>
<keyword evidence="6" id="KW-1185">Reference proteome</keyword>
<feature type="compositionally biased region" description="Polar residues" evidence="4">
    <location>
        <begin position="232"/>
        <end position="255"/>
    </location>
</feature>
<dbReference type="NCBIfam" id="NF047558">
    <property type="entry name" value="TPR_END_plus"/>
    <property type="match status" value="1"/>
</dbReference>
<name>A0A926VDD7_9CYAN</name>
<reference evidence="5" key="1">
    <citation type="journal article" date="2015" name="ISME J.">
        <title>Draft Genome Sequence of Streptomyces incarnatus NRRL8089, which Produces the Nucleoside Antibiotic Sinefungin.</title>
        <authorList>
            <person name="Oshima K."/>
            <person name="Hattori M."/>
            <person name="Shimizu H."/>
            <person name="Fukuda K."/>
            <person name="Nemoto M."/>
            <person name="Inagaki K."/>
            <person name="Tamura T."/>
        </authorList>
    </citation>
    <scope>NUCLEOTIDE SEQUENCE</scope>
    <source>
        <strain evidence="5">FACHB-1375</strain>
    </source>
</reference>